<evidence type="ECO:0000256" key="1">
    <source>
        <dbReference type="SAM" id="Phobius"/>
    </source>
</evidence>
<feature type="transmembrane region" description="Helical" evidence="1">
    <location>
        <begin position="447"/>
        <end position="467"/>
    </location>
</feature>
<evidence type="ECO:0000313" key="4">
    <source>
        <dbReference type="EMBL" id="MEY8245850.1"/>
    </source>
</evidence>
<feature type="transmembrane region" description="Helical" evidence="1">
    <location>
        <begin position="366"/>
        <end position="390"/>
    </location>
</feature>
<name>A0ABV4CWR9_9BACT</name>
<proteinExistence type="predicted"/>
<reference evidence="4 5" key="1">
    <citation type="submission" date="2024-03" db="EMBL/GenBank/DDBJ databases">
        <title>Mouse gut bacterial collection (mGBC) of GemPharmatech.</title>
        <authorList>
            <person name="He Y."/>
            <person name="Dong L."/>
            <person name="Wu D."/>
            <person name="Gao X."/>
            <person name="Lin Z."/>
        </authorList>
    </citation>
    <scope>NUCLEOTIDE SEQUENCE [LARGE SCALE GENOMIC DNA]</scope>
    <source>
        <strain evidence="4 5">54-13</strain>
    </source>
</reference>
<dbReference type="Pfam" id="PF25221">
    <property type="entry name" value="5TMH_Lnb"/>
    <property type="match status" value="1"/>
</dbReference>
<comment type="caution">
    <text evidence="4">The sequence shown here is derived from an EMBL/GenBank/DDBJ whole genome shotgun (WGS) entry which is preliminary data.</text>
</comment>
<keyword evidence="5" id="KW-1185">Reference proteome</keyword>
<evidence type="ECO:0000313" key="5">
    <source>
        <dbReference type="Proteomes" id="UP001565200"/>
    </source>
</evidence>
<keyword evidence="1" id="KW-0812">Transmembrane</keyword>
<dbReference type="InterPro" id="IPR025178">
    <property type="entry name" value="Lnb_N"/>
</dbReference>
<dbReference type="RefSeq" id="WP_121699030.1">
    <property type="nucleotide sequence ID" value="NZ_JBCLPP010000025.1"/>
</dbReference>
<keyword evidence="1" id="KW-0472">Membrane</keyword>
<sequence>MISTEILSKFIDSLRGAVLDRGKAYGYRLNSNDINELWEDGRQITYEDRAGEFRLKYKYYSFMSQFISLKTFHTFKSVMLAALLLPVHAAATETTDSTAEAEAPSVQVSLITCSPGRDIYELCGHTALRVRSGDMDMAVNYGIFDFNAPNFVYRFVKGETDYMVAAYPFEHFMEGYQRQGRSVTEQPLNLTSRQADSLIALLDRNLRPENRVYRYNYVKDNCSTRPLSMIERALGDTIALTAPSGTEGWSFRDAMRHYHKGYPWYQFGIDLALGSGIDYPISAREKAFAPIMLSEMLKTAVVKDSMNRKIPLAAGTRIISEGRPDGGPASPTPWYFTPMAAAIALLIITIVVTLRDLKRRKITRWYDFLIFSLYGTAGCVTAFLVLISVHEATSPNILLLWLNPLCLIIPACIFIKKCRRLVILYGIVNFVALILLTLMWPLSGQSINPAFIPLILTDAILTARYLYITRCDEKTTRD</sequence>
<feature type="domain" description="Lnb-like transmembrane" evidence="3">
    <location>
        <begin position="333"/>
        <end position="468"/>
    </location>
</feature>
<dbReference type="Proteomes" id="UP001565200">
    <property type="component" value="Unassembled WGS sequence"/>
</dbReference>
<accession>A0ABV4CWR9</accession>
<dbReference type="EMBL" id="JBCLPP010000025">
    <property type="protein sequence ID" value="MEY8245850.1"/>
    <property type="molecule type" value="Genomic_DNA"/>
</dbReference>
<evidence type="ECO:0000259" key="3">
    <source>
        <dbReference type="Pfam" id="PF25221"/>
    </source>
</evidence>
<organism evidence="4 5">
    <name type="scientific">Heminiphilus faecis</name>
    <dbReference type="NCBI Taxonomy" id="2601703"/>
    <lineage>
        <taxon>Bacteria</taxon>
        <taxon>Pseudomonadati</taxon>
        <taxon>Bacteroidota</taxon>
        <taxon>Bacteroidia</taxon>
        <taxon>Bacteroidales</taxon>
        <taxon>Muribaculaceae</taxon>
        <taxon>Heminiphilus</taxon>
    </lineage>
</organism>
<feature type="transmembrane region" description="Helical" evidence="1">
    <location>
        <begin position="396"/>
        <end position="415"/>
    </location>
</feature>
<evidence type="ECO:0000259" key="2">
    <source>
        <dbReference type="Pfam" id="PF13387"/>
    </source>
</evidence>
<dbReference type="InterPro" id="IPR057436">
    <property type="entry name" value="5TMH_Lnb"/>
</dbReference>
<keyword evidence="1" id="KW-1133">Transmembrane helix</keyword>
<feature type="domain" description="Lnb N-terminal periplasmic" evidence="2">
    <location>
        <begin position="98"/>
        <end position="236"/>
    </location>
</feature>
<feature type="transmembrane region" description="Helical" evidence="1">
    <location>
        <begin position="422"/>
        <end position="441"/>
    </location>
</feature>
<feature type="transmembrane region" description="Helical" evidence="1">
    <location>
        <begin position="334"/>
        <end position="354"/>
    </location>
</feature>
<dbReference type="Pfam" id="PF13387">
    <property type="entry name" value="Lnb_N"/>
    <property type="match status" value="1"/>
</dbReference>
<protein>
    <submittedName>
        <fullName evidence="4">DUF4105 domain-containing protein</fullName>
    </submittedName>
</protein>
<gene>
    <name evidence="4" type="ORF">AAK873_09520</name>
</gene>